<sequence length="767" mass="85605">STFRAVLWGSAGSGSMPVPMNLFATWEIDRSSPSCVPRLCSLTLKRLIVLKELDKDLNSVLIAVKIQGSKRVLRSNEYVLPPSGLMETELELTFSLQYPHFLKRDANRLQIMLQRRKRYKNRTILGYKTLALGVINMAEVLQHPTDGGQILGLHSNMKDAPTRVAEISVFSLSSQPIDHEYGNGQTGAKTKQPNFKQKFVALLKRFKVTDEVLDSDPVDQTQEVEEDLDLLYDSLEVFNQSDSGPELEDNESVLSTPKPKLRPFFEGMSHSSSQTEIGSVHSHNQHRDAASNMVRFTHTHTHTHTHVQMIIVTQTFMSRISVFMTSSKAESRVPRRARSTSMKDRQNSRAQSERTISVDSEYSLDSRFSAQVPRKSVYDQLNQILISDERLPENIILINTVDWQGQALQKHAQPIVSTCSAADVQAAFNTIVTRIQRFCNCNAQTPPTVKVAVAGDQSYLSTVLRFFVEQLANKTPDWLSYIRFLIIPIGSHPLAKYVSTFDSKFNSMFMDPSWRELFCRSETPSADTVDVAGRIIQYLAGANVSHQFPISEAMLTYRQKSALCVCVCVCSCGISLFSVDSDDAMGGNVGVVSSPLPQSATPYGKEMCVTPPPSPSVSPCTGGELMGLQVDYWTCQSGEKKREGEKRDVGLKNTLKSNFRSLQVSRLPSGGDPSAPHSMAMTVVTKEKNKKVIFLSKKPKEREVDSKSQVIDGISRLICAAKHQHTMLRVSIDGVEWNDVKFFQLAAQWPTHVKHFPVGVFGYSKHA</sequence>
<dbReference type="Pfam" id="PF10254">
    <property type="entry name" value="Pacs-1"/>
    <property type="match status" value="1"/>
</dbReference>
<evidence type="ECO:0000259" key="5">
    <source>
        <dbReference type="Pfam" id="PF25332"/>
    </source>
</evidence>
<keyword evidence="7" id="KW-1185">Reference proteome</keyword>
<feature type="domain" description="Phosphofurin acidic cluster sorting protein 1/2 N-terminal C2" evidence="5">
    <location>
        <begin position="18"/>
        <end position="176"/>
    </location>
</feature>
<reference evidence="6" key="2">
    <citation type="submission" date="2025-09" db="UniProtKB">
        <authorList>
            <consortium name="Ensembl"/>
        </authorList>
    </citation>
    <scope>IDENTIFICATION</scope>
</reference>
<dbReference type="AlphaFoldDB" id="A0A673IQX7"/>
<feature type="domain" description="Phosphofurin acidic cluster sorting protein 1/2 C-terminal" evidence="4">
    <location>
        <begin position="377"/>
        <end position="764"/>
    </location>
</feature>
<evidence type="ECO:0000256" key="3">
    <source>
        <dbReference type="SAM" id="MobiDB-lite"/>
    </source>
</evidence>
<dbReference type="InterPro" id="IPR057541">
    <property type="entry name" value="PACS1/2_N"/>
</dbReference>
<keyword evidence="2" id="KW-0597">Phosphoprotein</keyword>
<name>A0A673IQX7_9TELE</name>
<feature type="region of interest" description="Disordered" evidence="3">
    <location>
        <begin position="327"/>
        <end position="356"/>
    </location>
</feature>
<proteinExistence type="inferred from homology"/>
<accession>A0A673IQX7</accession>
<dbReference type="Proteomes" id="UP000472270">
    <property type="component" value="Unassembled WGS sequence"/>
</dbReference>
<dbReference type="Pfam" id="PF25332">
    <property type="entry name" value="C2_PACS_N"/>
    <property type="match status" value="1"/>
</dbReference>
<dbReference type="PANTHER" id="PTHR13280:SF14">
    <property type="entry name" value="PHOSPHOFURIN ACIDIC CLUSTER SORTING PROTEIN 1"/>
    <property type="match status" value="1"/>
</dbReference>
<dbReference type="InterPro" id="IPR019381">
    <property type="entry name" value="PACS1/2_C"/>
</dbReference>
<protein>
    <submittedName>
        <fullName evidence="6">Phosphofurin acidic cluster sorting protein 1-like</fullName>
    </submittedName>
</protein>
<evidence type="ECO:0000313" key="7">
    <source>
        <dbReference type="Proteomes" id="UP000472270"/>
    </source>
</evidence>
<reference evidence="6" key="1">
    <citation type="submission" date="2025-08" db="UniProtKB">
        <authorList>
            <consortium name="Ensembl"/>
        </authorList>
    </citation>
    <scope>IDENTIFICATION</scope>
</reference>
<evidence type="ECO:0000256" key="2">
    <source>
        <dbReference type="ARBA" id="ARBA00022553"/>
    </source>
</evidence>
<gene>
    <name evidence="6" type="primary">LOC107742077</name>
</gene>
<organism evidence="6 7">
    <name type="scientific">Sinocyclocheilus rhinocerous</name>
    <dbReference type="NCBI Taxonomy" id="307959"/>
    <lineage>
        <taxon>Eukaryota</taxon>
        <taxon>Metazoa</taxon>
        <taxon>Chordata</taxon>
        <taxon>Craniata</taxon>
        <taxon>Vertebrata</taxon>
        <taxon>Euteleostomi</taxon>
        <taxon>Actinopterygii</taxon>
        <taxon>Neopterygii</taxon>
        <taxon>Teleostei</taxon>
        <taxon>Ostariophysi</taxon>
        <taxon>Cypriniformes</taxon>
        <taxon>Cyprinidae</taxon>
        <taxon>Cyprininae</taxon>
        <taxon>Sinocyclocheilus</taxon>
    </lineage>
</organism>
<evidence type="ECO:0000256" key="1">
    <source>
        <dbReference type="ARBA" id="ARBA00008590"/>
    </source>
</evidence>
<dbReference type="Ensembl" id="ENSSRHT00000042529.1">
    <property type="protein sequence ID" value="ENSSRHP00000041351.1"/>
    <property type="gene ID" value="ENSSRHG00000020977.1"/>
</dbReference>
<dbReference type="PANTHER" id="PTHR13280">
    <property type="entry name" value="PHOSPHOFURIN ACIDIC CLUSTER SORTING PROTEIN"/>
    <property type="match status" value="1"/>
</dbReference>
<evidence type="ECO:0000313" key="6">
    <source>
        <dbReference type="Ensembl" id="ENSSRHP00000041351.1"/>
    </source>
</evidence>
<evidence type="ECO:0000259" key="4">
    <source>
        <dbReference type="Pfam" id="PF10254"/>
    </source>
</evidence>
<dbReference type="GO" id="GO:0044325">
    <property type="term" value="F:transmembrane transporter binding"/>
    <property type="evidence" value="ECO:0007669"/>
    <property type="project" value="TreeGrafter"/>
</dbReference>
<comment type="similarity">
    <text evidence="1">Belongs to the PACS family.</text>
</comment>
<dbReference type="GO" id="GO:0072659">
    <property type="term" value="P:protein localization to plasma membrane"/>
    <property type="evidence" value="ECO:0007669"/>
    <property type="project" value="TreeGrafter"/>
</dbReference>